<evidence type="ECO:0000256" key="1">
    <source>
        <dbReference type="SAM" id="Phobius"/>
    </source>
</evidence>
<proteinExistence type="predicted"/>
<accession>A0A6A5G6G2</accession>
<keyword evidence="1" id="KW-1133">Transmembrane helix</keyword>
<dbReference type="KEGG" id="crq:GCK72_016932"/>
<gene>
    <name evidence="2" type="ORF">GCK72_016932</name>
</gene>
<dbReference type="RefSeq" id="XP_053580693.1">
    <property type="nucleotide sequence ID" value="XM_053731780.1"/>
</dbReference>
<dbReference type="GeneID" id="78776432"/>
<evidence type="ECO:0000313" key="2">
    <source>
        <dbReference type="EMBL" id="KAF1750383.1"/>
    </source>
</evidence>
<dbReference type="AlphaFoldDB" id="A0A6A5G6G2"/>
<dbReference type="PANTHER" id="PTHR46045:SF12">
    <property type="entry name" value="SERPENTINE RECEPTOR, CLASS U"/>
    <property type="match status" value="1"/>
</dbReference>
<name>A0A6A5G6G2_CAERE</name>
<dbReference type="EMBL" id="WUAV01000005">
    <property type="protein sequence ID" value="KAF1750383.1"/>
    <property type="molecule type" value="Genomic_DNA"/>
</dbReference>
<keyword evidence="1" id="KW-0812">Transmembrane</keyword>
<evidence type="ECO:0008006" key="4">
    <source>
        <dbReference type="Google" id="ProtNLM"/>
    </source>
</evidence>
<feature type="transmembrane region" description="Helical" evidence="1">
    <location>
        <begin position="31"/>
        <end position="51"/>
    </location>
</feature>
<organism evidence="2 3">
    <name type="scientific">Caenorhabditis remanei</name>
    <name type="common">Caenorhabditis vulgaris</name>
    <dbReference type="NCBI Taxonomy" id="31234"/>
    <lineage>
        <taxon>Eukaryota</taxon>
        <taxon>Metazoa</taxon>
        <taxon>Ecdysozoa</taxon>
        <taxon>Nematoda</taxon>
        <taxon>Chromadorea</taxon>
        <taxon>Rhabditida</taxon>
        <taxon>Rhabditina</taxon>
        <taxon>Rhabditomorpha</taxon>
        <taxon>Rhabditoidea</taxon>
        <taxon>Rhabditidae</taxon>
        <taxon>Peloderinae</taxon>
        <taxon>Caenorhabditis</taxon>
    </lineage>
</organism>
<protein>
    <recommendedName>
        <fullName evidence="4">Serpentine receptor class gamma</fullName>
    </recommendedName>
</protein>
<dbReference type="CTD" id="78776432"/>
<dbReference type="PANTHER" id="PTHR46045">
    <property type="entry name" value="SERPENTINE RECEPTOR, CLASS U-RELATED"/>
    <property type="match status" value="1"/>
</dbReference>
<feature type="transmembrane region" description="Helical" evidence="1">
    <location>
        <begin position="63"/>
        <end position="83"/>
    </location>
</feature>
<reference evidence="2 3" key="1">
    <citation type="submission" date="2019-12" db="EMBL/GenBank/DDBJ databases">
        <title>Chromosome-level assembly of the Caenorhabditis remanei genome.</title>
        <authorList>
            <person name="Teterina A.A."/>
            <person name="Willis J.H."/>
            <person name="Phillips P.C."/>
        </authorList>
    </citation>
    <scope>NUCLEOTIDE SEQUENCE [LARGE SCALE GENOMIC DNA]</scope>
    <source>
        <strain evidence="2 3">PX506</strain>
        <tissue evidence="2">Whole organism</tissue>
    </source>
</reference>
<dbReference type="Proteomes" id="UP000483820">
    <property type="component" value="Chromosome V"/>
</dbReference>
<dbReference type="Pfam" id="PF10322">
    <property type="entry name" value="7TM_GPCR_Sru"/>
    <property type="match status" value="1"/>
</dbReference>
<keyword evidence="1" id="KW-0472">Membrane</keyword>
<comment type="caution">
    <text evidence="2">The sequence shown here is derived from an EMBL/GenBank/DDBJ whole genome shotgun (WGS) entry which is preliminary data.</text>
</comment>
<evidence type="ECO:0000313" key="3">
    <source>
        <dbReference type="Proteomes" id="UP000483820"/>
    </source>
</evidence>
<sequence>MPVTPPNGSIHGNKEYLEYVNTLDFTSLQTIIPFIYIIPIIGVMITILVVYRNAKASQNSVSMDSNVFILIMLYFLFITVFTYRDWWSTSLILRTIGNDFETVMMPWVLFLTHPLFRRNKLTAKLSTSSIPFNSNWNRRISVVDRV</sequence>
<dbReference type="InterPro" id="IPR003839">
    <property type="entry name" value="7TM_GPCR_serpentine_rcpt_Sru"/>
</dbReference>